<dbReference type="InterPro" id="IPR013217">
    <property type="entry name" value="Methyltransf_12"/>
</dbReference>
<evidence type="ECO:0000256" key="2">
    <source>
        <dbReference type="ARBA" id="ARBA00022553"/>
    </source>
</evidence>
<evidence type="ECO:0000313" key="7">
    <source>
        <dbReference type="EMBL" id="KOS37181.1"/>
    </source>
</evidence>
<dbReference type="AlphaFoldDB" id="A0A0M8NYW0"/>
<dbReference type="GO" id="GO:0016746">
    <property type="term" value="F:acyltransferase activity"/>
    <property type="evidence" value="ECO:0007669"/>
    <property type="project" value="UniProtKB-KW"/>
</dbReference>
<dbReference type="Gene3D" id="1.10.1200.10">
    <property type="entry name" value="ACP-like"/>
    <property type="match status" value="1"/>
</dbReference>
<evidence type="ECO:0000256" key="3">
    <source>
        <dbReference type="ARBA" id="ARBA00022679"/>
    </source>
</evidence>
<dbReference type="InterPro" id="IPR050444">
    <property type="entry name" value="Polyketide_Synthase"/>
</dbReference>
<dbReference type="InterPro" id="IPR036736">
    <property type="entry name" value="ACP-like_sf"/>
</dbReference>
<feature type="domain" description="Carrier" evidence="6">
    <location>
        <begin position="141"/>
        <end position="221"/>
    </location>
</feature>
<dbReference type="OrthoDB" id="329835at2759"/>
<dbReference type="Pfam" id="PF18558">
    <property type="entry name" value="HTH_51"/>
    <property type="match status" value="1"/>
</dbReference>
<dbReference type="PROSITE" id="PS50075">
    <property type="entry name" value="CARRIER"/>
    <property type="match status" value="1"/>
</dbReference>
<dbReference type="Pfam" id="PF07993">
    <property type="entry name" value="NAD_binding_4"/>
    <property type="match status" value="1"/>
</dbReference>
<dbReference type="PANTHER" id="PTHR45681:SF6">
    <property type="entry name" value="POLYKETIDE SYNTHASE 37"/>
    <property type="match status" value="1"/>
</dbReference>
<keyword evidence="3" id="KW-0808">Transferase</keyword>
<dbReference type="SUPFAM" id="SSF51735">
    <property type="entry name" value="NAD(P)-binding Rossmann-fold domains"/>
    <property type="match status" value="1"/>
</dbReference>
<dbReference type="InterPro" id="IPR041068">
    <property type="entry name" value="HTH_51"/>
</dbReference>
<dbReference type="PANTHER" id="PTHR45681">
    <property type="entry name" value="POLYKETIDE SYNTHASE 44-RELATED"/>
    <property type="match status" value="1"/>
</dbReference>
<keyword evidence="4" id="KW-0521">NADP</keyword>
<dbReference type="Gene3D" id="3.40.50.720">
    <property type="entry name" value="NAD(P)-binding Rossmann-like Domain"/>
    <property type="match status" value="1"/>
</dbReference>
<dbReference type="Pfam" id="PF00550">
    <property type="entry name" value="PP-binding"/>
    <property type="match status" value="1"/>
</dbReference>
<dbReference type="PROSITE" id="PS00012">
    <property type="entry name" value="PHOSPHOPANTETHEINE"/>
    <property type="match status" value="1"/>
</dbReference>
<evidence type="ECO:0000259" key="6">
    <source>
        <dbReference type="PROSITE" id="PS50075"/>
    </source>
</evidence>
<organism evidence="7 8">
    <name type="scientific">Penicillium nordicum</name>
    <dbReference type="NCBI Taxonomy" id="229535"/>
    <lineage>
        <taxon>Eukaryota</taxon>
        <taxon>Fungi</taxon>
        <taxon>Dikarya</taxon>
        <taxon>Ascomycota</taxon>
        <taxon>Pezizomycotina</taxon>
        <taxon>Eurotiomycetes</taxon>
        <taxon>Eurotiomycetidae</taxon>
        <taxon>Eurotiales</taxon>
        <taxon>Aspergillaceae</taxon>
        <taxon>Penicillium</taxon>
    </lineage>
</organism>
<evidence type="ECO:0000256" key="1">
    <source>
        <dbReference type="ARBA" id="ARBA00022450"/>
    </source>
</evidence>
<evidence type="ECO:0000256" key="5">
    <source>
        <dbReference type="ARBA" id="ARBA00023315"/>
    </source>
</evidence>
<dbReference type="Proteomes" id="UP000037696">
    <property type="component" value="Unassembled WGS sequence"/>
</dbReference>
<dbReference type="Gene3D" id="3.40.50.150">
    <property type="entry name" value="Vaccinia Virus protein VP39"/>
    <property type="match status" value="1"/>
</dbReference>
<dbReference type="InterPro" id="IPR029063">
    <property type="entry name" value="SAM-dependent_MTases_sf"/>
</dbReference>
<dbReference type="SUPFAM" id="SSF47336">
    <property type="entry name" value="ACP-like"/>
    <property type="match status" value="1"/>
</dbReference>
<dbReference type="GO" id="GO:0044550">
    <property type="term" value="P:secondary metabolite biosynthetic process"/>
    <property type="evidence" value="ECO:0007669"/>
    <property type="project" value="UniProtKB-ARBA"/>
</dbReference>
<dbReference type="Pfam" id="PF08242">
    <property type="entry name" value="Methyltransf_12"/>
    <property type="match status" value="1"/>
</dbReference>
<dbReference type="InterPro" id="IPR013120">
    <property type="entry name" value="FAR_NAD-bd"/>
</dbReference>
<keyword evidence="5" id="KW-0012">Acyltransferase</keyword>
<comment type="caution">
    <text evidence="7">The sequence shown here is derived from an EMBL/GenBank/DDBJ whole genome shotgun (WGS) entry which is preliminary data.</text>
</comment>
<dbReference type="InterPro" id="IPR006162">
    <property type="entry name" value="Ppantetheine_attach_site"/>
</dbReference>
<sequence>MTTKIHLSERGIFICDGIDRWMRAPNADANDAPSHVYEVFALHHCEPESKYLSDIFAFDARDGSLVEVALGISYQKVPISGIRRVLSKAMPVGIQPQVPTAPVAVPAPKIFSHTPVAAPPLVNDSSTAVNGTPPTKKAPKAASVDITKNMREIICNLSGLQPEEVKDNSDLVELGIDSLMSMELGREIDLAFKTTVDVTQLIDPKKMKKLLLMETHIINGTNGLVNCSGLSSPEEGGSLLSESAILDAFRIAMEATDDFILNGQLGTYYNEIMPRLTELCVAHIVNAFEQLGCPIRSAAAGQRLERVPYLPKHERFMNLIYGLLEDAKLIDINGSEITRTALPVPKKSVETMLEELLRDEPIHAAEHKLTSMTGRQRIATDVYAKSPINAVWIQQAEMFLEQLVQRLPNTGEPLRILEMGAGTGGTTVKVLPLLDRLGVPVEYTMTDLSSSLVAAARKRFKKYPFMKFKVVNIESPPDSQLVHSQHIVLATNCVHATRNLEVSTRNIHHILRQDGCLLLLEMTEQVPWVDFIFGLLEGWWLFENDRQHALQPARHWKKILTSVGYGHVDWTEGGRPEANIQRLIIALASKPRYDDAPKPLQPPAHVPLTDIVGNQEIINTYIHEYTKDSHALPITITQQAVIPALTGHCVLVTGASGSLGCHIVGYLARLPSVHTVVCLNRRSTVPAVIRQEEALKVRGISLDDISRSKLEVLEVETAKPLLGLPVETYQKLVNTATHLVHNAWPMSLTRPIRVYENQFKAVRNLITLSREVAALRPAPFKFGFQFISSIGVVGYYPLRYGKSLVPEETMTADSVLSVGYAEAKLVCERMLDGTLHRYPDRFRPMAVRIAQITGSTSNGHWNPVEHFSFLIKSSQTLKALPDFDGSLSWCPVDDVAATLGELLISDTTPYSIYHIENPSRQPWRKMVKTLARSLDIPQRDIIPFDQWIERVRNSPASVNDCPAKQLLEFFDQHFIRMSCGGLILDTAKTREHSTTLGERGPIKYATVFSMQYVTGQSCCYDRQHLKITSIYF</sequence>
<name>A0A0M8NYW0_9EURO</name>
<evidence type="ECO:0000256" key="4">
    <source>
        <dbReference type="ARBA" id="ARBA00022857"/>
    </source>
</evidence>
<dbReference type="STRING" id="229535.A0A0M8NYW0"/>
<protein>
    <recommendedName>
        <fullName evidence="6">Carrier domain-containing protein</fullName>
    </recommendedName>
</protein>
<dbReference type="SUPFAM" id="SSF53335">
    <property type="entry name" value="S-adenosyl-L-methionine-dependent methyltransferases"/>
    <property type="match status" value="1"/>
</dbReference>
<dbReference type="EMBL" id="LHQQ01000346">
    <property type="protein sequence ID" value="KOS37181.1"/>
    <property type="molecule type" value="Genomic_DNA"/>
</dbReference>
<proteinExistence type="predicted"/>
<keyword evidence="2" id="KW-0597">Phosphoprotein</keyword>
<gene>
    <name evidence="7" type="ORF">ACN38_g12034</name>
</gene>
<dbReference type="InterPro" id="IPR036291">
    <property type="entry name" value="NAD(P)-bd_dom_sf"/>
</dbReference>
<accession>A0A0M8NYW0</accession>
<keyword evidence="1" id="KW-0596">Phosphopantetheine</keyword>
<keyword evidence="8" id="KW-1185">Reference proteome</keyword>
<reference evidence="7 8" key="1">
    <citation type="submission" date="2015-08" db="EMBL/GenBank/DDBJ databases">
        <title>Genome sequencing of Penicillium nordicum.</title>
        <authorList>
            <person name="Nguyen H.D."/>
            <person name="Seifert K.A."/>
        </authorList>
    </citation>
    <scope>NUCLEOTIDE SEQUENCE [LARGE SCALE GENOMIC DNA]</scope>
    <source>
        <strain evidence="7 8">DAOMC 185683</strain>
    </source>
</reference>
<evidence type="ECO:0000313" key="8">
    <source>
        <dbReference type="Proteomes" id="UP000037696"/>
    </source>
</evidence>
<dbReference type="InterPro" id="IPR009081">
    <property type="entry name" value="PP-bd_ACP"/>
</dbReference>